<evidence type="ECO:0000313" key="15">
    <source>
        <dbReference type="Proteomes" id="UP000029833"/>
    </source>
</evidence>
<evidence type="ECO:0000256" key="1">
    <source>
        <dbReference type="ARBA" id="ARBA00004162"/>
    </source>
</evidence>
<keyword evidence="15" id="KW-1185">Reference proteome</keyword>
<dbReference type="EMBL" id="AXNT01000049">
    <property type="protein sequence ID" value="KGM02405.1"/>
    <property type="molecule type" value="Genomic_DNA"/>
</dbReference>
<keyword evidence="3" id="KW-0808">Transferase</keyword>
<feature type="transmembrane region" description="Helical" evidence="13">
    <location>
        <begin position="7"/>
        <end position="28"/>
    </location>
</feature>
<comment type="pathway">
    <text evidence="9">Carotenoid biosynthesis; staphyloxanthin biosynthesis; staphyloxanthin from farnesyl diphosphate: step 5/5.</text>
</comment>
<comment type="subcellular location">
    <subcellularLocation>
        <location evidence="1">Cell membrane</location>
        <topology evidence="1">Single-pass membrane protein</topology>
    </subcellularLocation>
</comment>
<keyword evidence="2" id="KW-1003">Cell membrane</keyword>
<reference evidence="14 15" key="1">
    <citation type="submission" date="2013-10" db="EMBL/GenBank/DDBJ databases">
        <authorList>
            <person name="Wang G."/>
            <person name="Zhuang W."/>
        </authorList>
    </citation>
    <scope>NUCLEOTIDE SEQUENCE [LARGE SCALE GENOMIC DNA]</scope>
    <source>
        <strain evidence="14 15">DSM 20118</strain>
    </source>
</reference>
<evidence type="ECO:0000256" key="10">
    <source>
        <dbReference type="ARBA" id="ARBA00023603"/>
    </source>
</evidence>
<dbReference type="UniPathway" id="UPA00029">
    <property type="reaction ID" value="UER00560"/>
</dbReference>
<evidence type="ECO:0000256" key="8">
    <source>
        <dbReference type="ARBA" id="ARBA00023315"/>
    </source>
</evidence>
<gene>
    <name evidence="14" type="ORF">Q760_13800</name>
</gene>
<dbReference type="Pfam" id="PF18927">
    <property type="entry name" value="CrtO"/>
    <property type="match status" value="1"/>
</dbReference>
<dbReference type="AlphaFoldDB" id="A0A0A0B6F9"/>
<protein>
    <recommendedName>
        <fullName evidence="11">Glycosyl-4,4'-diaponeurosporenoate acyltransferase</fullName>
    </recommendedName>
</protein>
<keyword evidence="8" id="KW-0012">Acyltransferase</keyword>
<keyword evidence="4 13" id="KW-0812">Transmembrane</keyword>
<evidence type="ECO:0000256" key="5">
    <source>
        <dbReference type="ARBA" id="ARBA00022729"/>
    </source>
</evidence>
<evidence type="ECO:0000256" key="6">
    <source>
        <dbReference type="ARBA" id="ARBA00022989"/>
    </source>
</evidence>
<name>A0A0A0B6F9_9CELL</name>
<dbReference type="OrthoDB" id="70319at2"/>
<evidence type="ECO:0000313" key="14">
    <source>
        <dbReference type="EMBL" id="KGM02405.1"/>
    </source>
</evidence>
<sequence length="178" mass="19420">MPPRTRLRAVVDVAVTLAAVVLLVLAWTVVEAGVLAWGAQWTGLCWAALVLREPQRWLPRPRVRVGADEVRWYRRCGVGLFRRALGAVGWNRAVDTGRGFDGTRATLDALEAGTRRSEGAHLLLLGLTVLLAGAGLVLGRPGVAVWSAVLAVPFHVYPVMLQRTTRYRLQRLAALRAG</sequence>
<accession>A0A0A0B6F9</accession>
<dbReference type="InterPro" id="IPR044021">
    <property type="entry name" value="CrtO"/>
</dbReference>
<evidence type="ECO:0000256" key="4">
    <source>
        <dbReference type="ARBA" id="ARBA00022692"/>
    </source>
</evidence>
<organism evidence="14 15">
    <name type="scientific">Cellulomonas cellasea DSM 20118</name>
    <dbReference type="NCBI Taxonomy" id="1408250"/>
    <lineage>
        <taxon>Bacteria</taxon>
        <taxon>Bacillati</taxon>
        <taxon>Actinomycetota</taxon>
        <taxon>Actinomycetes</taxon>
        <taxon>Micrococcales</taxon>
        <taxon>Cellulomonadaceae</taxon>
        <taxon>Cellulomonas</taxon>
    </lineage>
</organism>
<dbReference type="RefSeq" id="WP_034628868.1">
    <property type="nucleotide sequence ID" value="NZ_AXNT01000049.1"/>
</dbReference>
<evidence type="ECO:0000256" key="2">
    <source>
        <dbReference type="ARBA" id="ARBA00022475"/>
    </source>
</evidence>
<evidence type="ECO:0000256" key="7">
    <source>
        <dbReference type="ARBA" id="ARBA00023136"/>
    </source>
</evidence>
<dbReference type="Proteomes" id="UP000029833">
    <property type="component" value="Unassembled WGS sequence"/>
</dbReference>
<keyword evidence="6 13" id="KW-1133">Transmembrane helix</keyword>
<dbReference type="GO" id="GO:0005886">
    <property type="term" value="C:plasma membrane"/>
    <property type="evidence" value="ECO:0007669"/>
    <property type="project" value="UniProtKB-SubCell"/>
</dbReference>
<evidence type="ECO:0000256" key="11">
    <source>
        <dbReference type="ARBA" id="ARBA00023667"/>
    </source>
</evidence>
<evidence type="ECO:0000256" key="12">
    <source>
        <dbReference type="ARBA" id="ARBA00025324"/>
    </source>
</evidence>
<comment type="similarity">
    <text evidence="10">Belongs to the acyltransferase CrtO family.</text>
</comment>
<keyword evidence="5" id="KW-0732">Signal</keyword>
<evidence type="ECO:0000256" key="9">
    <source>
        <dbReference type="ARBA" id="ARBA00023588"/>
    </source>
</evidence>
<keyword evidence="7 13" id="KW-0472">Membrane</keyword>
<feature type="transmembrane region" description="Helical" evidence="13">
    <location>
        <begin position="144"/>
        <end position="161"/>
    </location>
</feature>
<feature type="transmembrane region" description="Helical" evidence="13">
    <location>
        <begin position="120"/>
        <end position="138"/>
    </location>
</feature>
<evidence type="ECO:0000256" key="13">
    <source>
        <dbReference type="SAM" id="Phobius"/>
    </source>
</evidence>
<feature type="transmembrane region" description="Helical" evidence="13">
    <location>
        <begin position="34"/>
        <end position="51"/>
    </location>
</feature>
<evidence type="ECO:0000256" key="3">
    <source>
        <dbReference type="ARBA" id="ARBA00022679"/>
    </source>
</evidence>
<dbReference type="GO" id="GO:0016746">
    <property type="term" value="F:acyltransferase activity"/>
    <property type="evidence" value="ECO:0007669"/>
    <property type="project" value="UniProtKB-KW"/>
</dbReference>
<dbReference type="STRING" id="1408250.Q760_13800"/>
<proteinExistence type="inferred from homology"/>
<comment type="caution">
    <text evidence="14">The sequence shown here is derived from an EMBL/GenBank/DDBJ whole genome shotgun (WGS) entry which is preliminary data.</text>
</comment>
<comment type="function">
    <text evidence="12">Catalyzes the acylation of glycosyl-4,4'-diaponeurosporenoate, i.e. the esterification of glucose at the C6'' position with the carboxyl group of the C(15) fatty acid 12-methyltetradecanoic acid, to yield staphyloxanthin. This is the last step in the biosynthesis of this orange pigment, present in most staphylococci strains.</text>
</comment>